<reference evidence="2 3" key="1">
    <citation type="journal article" date="2014" name="Int. J. Syst. Evol. Microbiol.">
        <title>Complete genome sequence of Corynebacterium casei LMG S-19264T (=DSM 44701T), isolated from a smear-ripened cheese.</title>
        <authorList>
            <consortium name="US DOE Joint Genome Institute (JGI-PGF)"/>
            <person name="Walter F."/>
            <person name="Albersmeier A."/>
            <person name="Kalinowski J."/>
            <person name="Ruckert C."/>
        </authorList>
    </citation>
    <scope>NUCLEOTIDE SEQUENCE [LARGE SCALE GENOMIC DNA]</scope>
    <source>
        <strain evidence="2 3">CGMCC 4.7111</strain>
    </source>
</reference>
<keyword evidence="3" id="KW-1185">Reference proteome</keyword>
<protein>
    <submittedName>
        <fullName evidence="2">Uncharacterized protein</fullName>
    </submittedName>
</protein>
<evidence type="ECO:0000313" key="2">
    <source>
        <dbReference type="EMBL" id="GGN57044.1"/>
    </source>
</evidence>
<comment type="caution">
    <text evidence="2">The sequence shown here is derived from an EMBL/GenBank/DDBJ whole genome shotgun (WGS) entry which is preliminary data.</text>
</comment>
<feature type="transmembrane region" description="Helical" evidence="1">
    <location>
        <begin position="18"/>
        <end position="41"/>
    </location>
</feature>
<organism evidence="2 3">
    <name type="scientific">Streptomyces albiflavescens</name>
    <dbReference type="NCBI Taxonomy" id="1623582"/>
    <lineage>
        <taxon>Bacteria</taxon>
        <taxon>Bacillati</taxon>
        <taxon>Actinomycetota</taxon>
        <taxon>Actinomycetes</taxon>
        <taxon>Kitasatosporales</taxon>
        <taxon>Streptomycetaceae</taxon>
        <taxon>Streptomyces</taxon>
    </lineage>
</organism>
<dbReference type="EMBL" id="BMMM01000002">
    <property type="protein sequence ID" value="GGN57044.1"/>
    <property type="molecule type" value="Genomic_DNA"/>
</dbReference>
<dbReference type="AlphaFoldDB" id="A0A918D1Q4"/>
<keyword evidence="1" id="KW-1133">Transmembrane helix</keyword>
<dbReference type="Proteomes" id="UP000600365">
    <property type="component" value="Unassembled WGS sequence"/>
</dbReference>
<gene>
    <name evidence="2" type="ORF">GCM10011579_018890</name>
</gene>
<keyword evidence="1" id="KW-0472">Membrane</keyword>
<evidence type="ECO:0000313" key="3">
    <source>
        <dbReference type="Proteomes" id="UP000600365"/>
    </source>
</evidence>
<proteinExistence type="predicted"/>
<keyword evidence="1" id="KW-0812">Transmembrane</keyword>
<accession>A0A918D1Q4</accession>
<name>A0A918D1Q4_9ACTN</name>
<sequence length="87" mass="9207">MCLSCLCPVYRVWEWVFGVGYVLVLAAVVAYVLMFVLAGGGRRVRARAHRRVSASGAPERSCYSFPDAVTASTPAAPAATNSGMPSP</sequence>
<evidence type="ECO:0000256" key="1">
    <source>
        <dbReference type="SAM" id="Phobius"/>
    </source>
</evidence>